<dbReference type="GO" id="GO:0005829">
    <property type="term" value="C:cytosol"/>
    <property type="evidence" value="ECO:0007669"/>
    <property type="project" value="TreeGrafter"/>
</dbReference>
<dbReference type="InterPro" id="IPR017716">
    <property type="entry name" value="S-AdoMet_deCOase_pro-enz"/>
</dbReference>
<dbReference type="SUPFAM" id="SSF56276">
    <property type="entry name" value="S-adenosylmethionine decarboxylase"/>
    <property type="match status" value="1"/>
</dbReference>
<evidence type="ECO:0000256" key="6">
    <source>
        <dbReference type="ARBA" id="ARBA00023115"/>
    </source>
</evidence>
<evidence type="ECO:0000256" key="8">
    <source>
        <dbReference type="ARBA" id="ARBA00023239"/>
    </source>
</evidence>
<keyword evidence="12" id="KW-1185">Reference proteome</keyword>
<comment type="cofactor">
    <cofactor evidence="1">
        <name>pyruvate</name>
        <dbReference type="ChEBI" id="CHEBI:15361"/>
    </cofactor>
</comment>
<dbReference type="Gene3D" id="3.30.160.750">
    <property type="match status" value="1"/>
</dbReference>
<keyword evidence="9" id="KW-0704">Schiff base</keyword>
<evidence type="ECO:0000256" key="7">
    <source>
        <dbReference type="ARBA" id="ARBA00023145"/>
    </source>
</evidence>
<keyword evidence="3" id="KW-0210">Decarboxylase</keyword>
<evidence type="ECO:0000256" key="10">
    <source>
        <dbReference type="ARBA" id="ARBA00023317"/>
    </source>
</evidence>
<comment type="caution">
    <text evidence="11">The sequence shown here is derived from an EMBL/GenBank/DDBJ whole genome shotgun (WGS) entry which is preliminary data.</text>
</comment>
<evidence type="ECO:0000313" key="12">
    <source>
        <dbReference type="Proteomes" id="UP000231501"/>
    </source>
</evidence>
<sequence length="130" mass="13549">MNGLHLTADLSGCARSALLTDARSLARQTREAVEGAGLTVVGEHWHRFPAAADGTPGGITGMLLLAESHVALHSWPEIAAVTLDVYVCNYGGDNSAKARAVMAALVALFEPADAHQQALERGRPGPPTGR</sequence>
<keyword evidence="10" id="KW-0670">Pyruvate</keyword>
<evidence type="ECO:0000256" key="9">
    <source>
        <dbReference type="ARBA" id="ARBA00023270"/>
    </source>
</evidence>
<dbReference type="RefSeq" id="WP_099862779.1">
    <property type="nucleotide sequence ID" value="NZ_PEOG01000048.1"/>
</dbReference>
<evidence type="ECO:0000256" key="1">
    <source>
        <dbReference type="ARBA" id="ARBA00001928"/>
    </source>
</evidence>
<evidence type="ECO:0000256" key="2">
    <source>
        <dbReference type="ARBA" id="ARBA00022691"/>
    </source>
</evidence>
<dbReference type="Gene3D" id="3.30.360.110">
    <property type="entry name" value="S-adenosylmethionine decarboxylase domain"/>
    <property type="match status" value="1"/>
</dbReference>
<proteinExistence type="predicted"/>
<reference evidence="11 12" key="1">
    <citation type="submission" date="2017-11" db="EMBL/GenBank/DDBJ databases">
        <title>Draft genome sequence of Mitsuaria sp. HWN-4.</title>
        <authorList>
            <person name="Gundlapally S.R."/>
        </authorList>
    </citation>
    <scope>NUCLEOTIDE SEQUENCE [LARGE SCALE GENOMIC DNA]</scope>
    <source>
        <strain evidence="11 12">HWN-4</strain>
    </source>
</reference>
<dbReference type="InterPro" id="IPR016067">
    <property type="entry name" value="S-AdoMet_deCO2ase_core"/>
</dbReference>
<evidence type="ECO:0000313" key="11">
    <source>
        <dbReference type="EMBL" id="PIM51985.1"/>
    </source>
</evidence>
<dbReference type="NCBIfam" id="TIGR03330">
    <property type="entry name" value="SAM_DCase_Bsu"/>
    <property type="match status" value="1"/>
</dbReference>
<dbReference type="GO" id="GO:0008295">
    <property type="term" value="P:spermidine biosynthetic process"/>
    <property type="evidence" value="ECO:0007669"/>
    <property type="project" value="UniProtKB-KW"/>
</dbReference>
<keyword evidence="5" id="KW-0745">Spermidine biosynthesis</keyword>
<dbReference type="InterPro" id="IPR003826">
    <property type="entry name" value="AdoMetDC_fam_prok"/>
</dbReference>
<dbReference type="InterPro" id="IPR042286">
    <property type="entry name" value="AdoMetDC_C"/>
</dbReference>
<keyword evidence="2" id="KW-0949">S-adenosyl-L-methionine</keyword>
<keyword evidence="6" id="KW-0620">Polyamine biosynthesis</keyword>
<evidence type="ECO:0000256" key="4">
    <source>
        <dbReference type="ARBA" id="ARBA00022813"/>
    </source>
</evidence>
<keyword evidence="7" id="KW-0865">Zymogen</keyword>
<dbReference type="PANTHER" id="PTHR33866:SF2">
    <property type="entry name" value="S-ADENOSYLMETHIONINE DECARBOXYLASE PROENZYME"/>
    <property type="match status" value="1"/>
</dbReference>
<name>A0A2G9C6L7_9BURK</name>
<dbReference type="PANTHER" id="PTHR33866">
    <property type="entry name" value="S-ADENOSYLMETHIONINE DECARBOXYLASE PROENZYME"/>
    <property type="match status" value="1"/>
</dbReference>
<evidence type="ECO:0000256" key="5">
    <source>
        <dbReference type="ARBA" id="ARBA00023066"/>
    </source>
</evidence>
<dbReference type="Proteomes" id="UP000231501">
    <property type="component" value="Unassembled WGS sequence"/>
</dbReference>
<keyword evidence="8" id="KW-0456">Lyase</keyword>
<protein>
    <submittedName>
        <fullName evidence="11">Adenosylmethionine decarboxylase</fullName>
    </submittedName>
</protein>
<evidence type="ECO:0000256" key="3">
    <source>
        <dbReference type="ARBA" id="ARBA00022793"/>
    </source>
</evidence>
<dbReference type="AlphaFoldDB" id="A0A2G9C6L7"/>
<organism evidence="11 12">
    <name type="scientific">Roseateles chitinivorans</name>
    <dbReference type="NCBI Taxonomy" id="2917965"/>
    <lineage>
        <taxon>Bacteria</taxon>
        <taxon>Pseudomonadati</taxon>
        <taxon>Pseudomonadota</taxon>
        <taxon>Betaproteobacteria</taxon>
        <taxon>Burkholderiales</taxon>
        <taxon>Sphaerotilaceae</taxon>
        <taxon>Roseateles</taxon>
    </lineage>
</organism>
<accession>A0A2G9C6L7</accession>
<dbReference type="GO" id="GO:0004014">
    <property type="term" value="F:adenosylmethionine decarboxylase activity"/>
    <property type="evidence" value="ECO:0007669"/>
    <property type="project" value="InterPro"/>
</dbReference>
<keyword evidence="4" id="KW-0068">Autocatalytic cleavage</keyword>
<gene>
    <name evidence="11" type="primary">speD</name>
    <name evidence="11" type="ORF">CS062_16915</name>
</gene>
<dbReference type="Pfam" id="PF02675">
    <property type="entry name" value="AdoMet_dc"/>
    <property type="match status" value="1"/>
</dbReference>
<dbReference type="OrthoDB" id="9793120at2"/>
<dbReference type="EMBL" id="PEOG01000048">
    <property type="protein sequence ID" value="PIM51985.1"/>
    <property type="molecule type" value="Genomic_DNA"/>
</dbReference>
<dbReference type="InterPro" id="IPR042284">
    <property type="entry name" value="AdoMetDC_N"/>
</dbReference>